<dbReference type="PANTHER" id="PTHR43364">
    <property type="entry name" value="NADH-SPECIFIC METHYLGLYOXAL REDUCTASE-RELATED"/>
    <property type="match status" value="1"/>
</dbReference>
<dbReference type="InterPro" id="IPR036812">
    <property type="entry name" value="NAD(P)_OxRdtase_dom_sf"/>
</dbReference>
<dbReference type="AlphaFoldDB" id="A0A397VRH8"/>
<evidence type="ECO:0000259" key="2">
    <source>
        <dbReference type="Pfam" id="PF00248"/>
    </source>
</evidence>
<protein>
    <submittedName>
        <fullName evidence="3">NADP-dependent oxidoreductase domain-containing protein</fullName>
    </submittedName>
</protein>
<accession>A0A397VRH8</accession>
<gene>
    <name evidence="3" type="ORF">C2G38_2031887</name>
</gene>
<dbReference type="InterPro" id="IPR050523">
    <property type="entry name" value="AKR_Detox_Biosynth"/>
</dbReference>
<keyword evidence="4" id="KW-1185">Reference proteome</keyword>
<organism evidence="3 4">
    <name type="scientific">Gigaspora rosea</name>
    <dbReference type="NCBI Taxonomy" id="44941"/>
    <lineage>
        <taxon>Eukaryota</taxon>
        <taxon>Fungi</taxon>
        <taxon>Fungi incertae sedis</taxon>
        <taxon>Mucoromycota</taxon>
        <taxon>Glomeromycotina</taxon>
        <taxon>Glomeromycetes</taxon>
        <taxon>Diversisporales</taxon>
        <taxon>Gigasporaceae</taxon>
        <taxon>Gigaspora</taxon>
    </lineage>
</organism>
<comment type="caution">
    <text evidence="3">The sequence shown here is derived from an EMBL/GenBank/DDBJ whole genome shotgun (WGS) entry which is preliminary data.</text>
</comment>
<name>A0A397VRH8_9GLOM</name>
<dbReference type="Gene3D" id="3.20.20.100">
    <property type="entry name" value="NADP-dependent oxidoreductase domain"/>
    <property type="match status" value="2"/>
</dbReference>
<evidence type="ECO:0000313" key="3">
    <source>
        <dbReference type="EMBL" id="RIB24422.1"/>
    </source>
</evidence>
<dbReference type="PANTHER" id="PTHR43364:SF4">
    <property type="entry name" value="NAD(P)-LINKED OXIDOREDUCTASE SUPERFAMILY PROTEIN"/>
    <property type="match status" value="1"/>
</dbReference>
<dbReference type="InterPro" id="IPR023210">
    <property type="entry name" value="NADP_OxRdtase_dom"/>
</dbReference>
<sequence>MPLIVPTFCAYAFNSAYRTEKNESIQDTTYIEEALGALDDYVLLGRSGLRVPPLCLGTETFGEQLGIGTSSKEVFDYYGGNFIDTSNNYNFVESERFLGKLIAEKHSQIVVDTKNSGIYVYFRFTMNSVRKEPGKRMLLHQCQTLDFAPNAGGNHRKSLVQSLDESLKRLGIGYVDILYVHAYAFRTPIEEIMRSLDDSLRSGKALYIAVSDSPSWMISCANTLAELRANNEKNWEIFEVIKIAAEVKKSPAQAEFNWILQKPGVTSPIIGARTKDQIIENLKSLEFKLTPEQMARLDSIFQSKAIPFPNTMFPQIQNQWVVIKFKCPKIFNLLGI</sequence>
<dbReference type="Proteomes" id="UP000266673">
    <property type="component" value="Unassembled WGS sequence"/>
</dbReference>
<proteinExistence type="predicted"/>
<evidence type="ECO:0000313" key="4">
    <source>
        <dbReference type="Proteomes" id="UP000266673"/>
    </source>
</evidence>
<feature type="domain" description="NADP-dependent oxidoreductase" evidence="2">
    <location>
        <begin position="77"/>
        <end position="223"/>
    </location>
</feature>
<dbReference type="EMBL" id="QKWP01000217">
    <property type="protein sequence ID" value="RIB24422.1"/>
    <property type="molecule type" value="Genomic_DNA"/>
</dbReference>
<feature type="domain" description="NADP-dependent oxidoreductase" evidence="2">
    <location>
        <begin position="241"/>
        <end position="300"/>
    </location>
</feature>
<dbReference type="SUPFAM" id="SSF51430">
    <property type="entry name" value="NAD(P)-linked oxidoreductase"/>
    <property type="match status" value="1"/>
</dbReference>
<keyword evidence="1" id="KW-0560">Oxidoreductase</keyword>
<reference evidence="3 4" key="1">
    <citation type="submission" date="2018-06" db="EMBL/GenBank/DDBJ databases">
        <title>Comparative genomics reveals the genomic features of Rhizophagus irregularis, R. cerebriforme, R. diaphanum and Gigaspora rosea, and their symbiotic lifestyle signature.</title>
        <authorList>
            <person name="Morin E."/>
            <person name="San Clemente H."/>
            <person name="Chen E.C.H."/>
            <person name="De La Providencia I."/>
            <person name="Hainaut M."/>
            <person name="Kuo A."/>
            <person name="Kohler A."/>
            <person name="Murat C."/>
            <person name="Tang N."/>
            <person name="Roy S."/>
            <person name="Loubradou J."/>
            <person name="Henrissat B."/>
            <person name="Grigoriev I.V."/>
            <person name="Corradi N."/>
            <person name="Roux C."/>
            <person name="Martin F.M."/>
        </authorList>
    </citation>
    <scope>NUCLEOTIDE SEQUENCE [LARGE SCALE GENOMIC DNA]</scope>
    <source>
        <strain evidence="3 4">DAOM 194757</strain>
    </source>
</reference>
<evidence type="ECO:0000256" key="1">
    <source>
        <dbReference type="ARBA" id="ARBA00023002"/>
    </source>
</evidence>
<dbReference type="STRING" id="44941.A0A397VRH8"/>
<dbReference type="GO" id="GO:0016491">
    <property type="term" value="F:oxidoreductase activity"/>
    <property type="evidence" value="ECO:0007669"/>
    <property type="project" value="UniProtKB-KW"/>
</dbReference>
<dbReference type="Pfam" id="PF00248">
    <property type="entry name" value="Aldo_ket_red"/>
    <property type="match status" value="2"/>
</dbReference>
<dbReference type="OrthoDB" id="37537at2759"/>